<evidence type="ECO:0000259" key="19">
    <source>
        <dbReference type="Pfam" id="PF00912"/>
    </source>
</evidence>
<comment type="catalytic activity">
    <reaction evidence="15">
        <text>Preferential cleavage: (Ac)2-L-Lys-D-Ala-|-D-Ala. Also transpeptidation of peptidyl-alanyl moieties that are N-acyl substituents of D-alanine.</text>
        <dbReference type="EC" id="3.4.16.4"/>
    </reaction>
</comment>
<keyword evidence="14" id="KW-0961">Cell wall biogenesis/degradation</keyword>
<evidence type="ECO:0000256" key="11">
    <source>
        <dbReference type="ARBA" id="ARBA00022984"/>
    </source>
</evidence>
<dbReference type="InterPro" id="IPR013783">
    <property type="entry name" value="Ig-like_fold"/>
</dbReference>
<keyword evidence="8" id="KW-0808">Transferase</keyword>
<dbReference type="InterPro" id="IPR036950">
    <property type="entry name" value="PBP_transglycosylase"/>
</dbReference>
<comment type="similarity">
    <text evidence="3">In the N-terminal section; belongs to the glycosyltransferase 51 family.</text>
</comment>
<evidence type="ECO:0000256" key="9">
    <source>
        <dbReference type="ARBA" id="ARBA00022801"/>
    </source>
</evidence>
<evidence type="ECO:0000256" key="15">
    <source>
        <dbReference type="ARBA" id="ARBA00034000"/>
    </source>
</evidence>
<keyword evidence="17" id="KW-1133">Transmembrane helix</keyword>
<dbReference type="GO" id="GO:0071555">
    <property type="term" value="P:cell wall organization"/>
    <property type="evidence" value="ECO:0007669"/>
    <property type="project" value="UniProtKB-KW"/>
</dbReference>
<comment type="caution">
    <text evidence="20">The sequence shown here is derived from an EMBL/GenBank/DDBJ whole genome shotgun (WGS) entry which is preliminary data.</text>
</comment>
<dbReference type="GO" id="GO:0005886">
    <property type="term" value="C:plasma membrane"/>
    <property type="evidence" value="ECO:0007669"/>
    <property type="project" value="UniProtKB-SubCell"/>
</dbReference>
<evidence type="ECO:0000256" key="8">
    <source>
        <dbReference type="ARBA" id="ARBA00022679"/>
    </source>
</evidence>
<dbReference type="Gene3D" id="3.40.710.10">
    <property type="entry name" value="DD-peptidase/beta-lactamase superfamily"/>
    <property type="match status" value="1"/>
</dbReference>
<protein>
    <submittedName>
        <fullName evidence="20">Uncharacterized protein</fullName>
    </submittedName>
</protein>
<organism evidence="20 21">
    <name type="scientific">Candidatus Buchananbacteria bacterium RIFCSPLOWO2_01_FULL_39_33</name>
    <dbReference type="NCBI Taxonomy" id="1797543"/>
    <lineage>
        <taxon>Bacteria</taxon>
        <taxon>Candidatus Buchananiibacteriota</taxon>
    </lineage>
</organism>
<evidence type="ECO:0000313" key="21">
    <source>
        <dbReference type="Proteomes" id="UP000177376"/>
    </source>
</evidence>
<keyword evidence="4" id="KW-1003">Cell membrane</keyword>
<dbReference type="PANTHER" id="PTHR32282">
    <property type="entry name" value="BINDING PROTEIN TRANSPEPTIDASE, PUTATIVE-RELATED"/>
    <property type="match status" value="1"/>
</dbReference>
<evidence type="ECO:0000256" key="2">
    <source>
        <dbReference type="ARBA" id="ARBA00007090"/>
    </source>
</evidence>
<dbReference type="NCBIfam" id="TIGR02074">
    <property type="entry name" value="PBP_1a_fam"/>
    <property type="match status" value="1"/>
</dbReference>
<evidence type="ECO:0000256" key="14">
    <source>
        <dbReference type="ARBA" id="ARBA00023316"/>
    </source>
</evidence>
<evidence type="ECO:0000256" key="1">
    <source>
        <dbReference type="ARBA" id="ARBA00004236"/>
    </source>
</evidence>
<evidence type="ECO:0000256" key="12">
    <source>
        <dbReference type="ARBA" id="ARBA00023136"/>
    </source>
</evidence>
<feature type="domain" description="Glycosyl transferase family 51" evidence="19">
    <location>
        <begin position="110"/>
        <end position="282"/>
    </location>
</feature>
<keyword evidence="13" id="KW-0511">Multifunctional enzyme</keyword>
<dbReference type="Gene3D" id="1.10.3810.10">
    <property type="entry name" value="Biosynthetic peptidoglycan transglycosylase-like"/>
    <property type="match status" value="1"/>
</dbReference>
<dbReference type="PANTHER" id="PTHR32282:SF11">
    <property type="entry name" value="PENICILLIN-BINDING PROTEIN 1B"/>
    <property type="match status" value="1"/>
</dbReference>
<feature type="transmembrane region" description="Helical" evidence="17">
    <location>
        <begin position="54"/>
        <end position="80"/>
    </location>
</feature>
<keyword evidence="5" id="KW-0121">Carboxypeptidase</keyword>
<keyword evidence="9" id="KW-0378">Hydrolase</keyword>
<evidence type="ECO:0000256" key="6">
    <source>
        <dbReference type="ARBA" id="ARBA00022670"/>
    </source>
</evidence>
<dbReference type="Pfam" id="PF17957">
    <property type="entry name" value="Big_7"/>
    <property type="match status" value="1"/>
</dbReference>
<reference evidence="20 21" key="1">
    <citation type="journal article" date="2016" name="Nat. Commun.">
        <title>Thousands of microbial genomes shed light on interconnected biogeochemical processes in an aquifer system.</title>
        <authorList>
            <person name="Anantharaman K."/>
            <person name="Brown C.T."/>
            <person name="Hug L.A."/>
            <person name="Sharon I."/>
            <person name="Castelle C.J."/>
            <person name="Probst A.J."/>
            <person name="Thomas B.C."/>
            <person name="Singh A."/>
            <person name="Wilkins M.J."/>
            <person name="Karaoz U."/>
            <person name="Brodie E.L."/>
            <person name="Williams K.H."/>
            <person name="Hubbard S.S."/>
            <person name="Banfield J.F."/>
        </authorList>
    </citation>
    <scope>NUCLEOTIDE SEQUENCE [LARGE SCALE GENOMIC DNA]</scope>
</reference>
<dbReference type="SUPFAM" id="SSF53955">
    <property type="entry name" value="Lysozyme-like"/>
    <property type="match status" value="1"/>
</dbReference>
<evidence type="ECO:0000259" key="18">
    <source>
        <dbReference type="Pfam" id="PF00905"/>
    </source>
</evidence>
<evidence type="ECO:0000256" key="17">
    <source>
        <dbReference type="SAM" id="Phobius"/>
    </source>
</evidence>
<evidence type="ECO:0000256" key="10">
    <source>
        <dbReference type="ARBA" id="ARBA00022960"/>
    </source>
</evidence>
<evidence type="ECO:0000256" key="5">
    <source>
        <dbReference type="ARBA" id="ARBA00022645"/>
    </source>
</evidence>
<dbReference type="InterPro" id="IPR012338">
    <property type="entry name" value="Beta-lactam/transpept-like"/>
</dbReference>
<dbReference type="GO" id="GO:0009002">
    <property type="term" value="F:serine-type D-Ala-D-Ala carboxypeptidase activity"/>
    <property type="evidence" value="ECO:0007669"/>
    <property type="project" value="UniProtKB-EC"/>
</dbReference>
<dbReference type="GO" id="GO:0009252">
    <property type="term" value="P:peptidoglycan biosynthetic process"/>
    <property type="evidence" value="ECO:0007669"/>
    <property type="project" value="UniProtKB-KW"/>
</dbReference>
<dbReference type="Gene3D" id="2.60.40.10">
    <property type="entry name" value="Immunoglobulins"/>
    <property type="match status" value="1"/>
</dbReference>
<evidence type="ECO:0000256" key="7">
    <source>
        <dbReference type="ARBA" id="ARBA00022676"/>
    </source>
</evidence>
<dbReference type="AlphaFoldDB" id="A0A1G1YJ41"/>
<dbReference type="GO" id="GO:0008658">
    <property type="term" value="F:penicillin binding"/>
    <property type="evidence" value="ECO:0007669"/>
    <property type="project" value="InterPro"/>
</dbReference>
<comment type="catalytic activity">
    <reaction evidence="16">
        <text>[GlcNAc-(1-&gt;4)-Mur2Ac(oyl-L-Ala-gamma-D-Glu-L-Lys-D-Ala-D-Ala)](n)-di-trans,octa-cis-undecaprenyl diphosphate + beta-D-GlcNAc-(1-&gt;4)-Mur2Ac(oyl-L-Ala-gamma-D-Glu-L-Lys-D-Ala-D-Ala)-di-trans,octa-cis-undecaprenyl diphosphate = [GlcNAc-(1-&gt;4)-Mur2Ac(oyl-L-Ala-gamma-D-Glu-L-Lys-D-Ala-D-Ala)](n+1)-di-trans,octa-cis-undecaprenyl diphosphate + di-trans,octa-cis-undecaprenyl diphosphate + H(+)</text>
        <dbReference type="Rhea" id="RHEA:23708"/>
        <dbReference type="Rhea" id="RHEA-COMP:9602"/>
        <dbReference type="Rhea" id="RHEA-COMP:9603"/>
        <dbReference type="ChEBI" id="CHEBI:15378"/>
        <dbReference type="ChEBI" id="CHEBI:58405"/>
        <dbReference type="ChEBI" id="CHEBI:60033"/>
        <dbReference type="ChEBI" id="CHEBI:78435"/>
        <dbReference type="EC" id="2.4.99.28"/>
    </reaction>
</comment>
<dbReference type="SUPFAM" id="SSF56601">
    <property type="entry name" value="beta-lactamase/transpeptidase-like"/>
    <property type="match status" value="1"/>
</dbReference>
<dbReference type="InterPro" id="IPR001460">
    <property type="entry name" value="PCN-bd_Tpept"/>
</dbReference>
<keyword evidence="12 17" id="KW-0472">Membrane</keyword>
<comment type="subcellular location">
    <subcellularLocation>
        <location evidence="1">Cell membrane</location>
    </subcellularLocation>
</comment>
<dbReference type="Pfam" id="PF00912">
    <property type="entry name" value="Transgly"/>
    <property type="match status" value="1"/>
</dbReference>
<evidence type="ECO:0000256" key="13">
    <source>
        <dbReference type="ARBA" id="ARBA00023268"/>
    </source>
</evidence>
<accession>A0A1G1YJ41</accession>
<dbReference type="EMBL" id="MHIM01000035">
    <property type="protein sequence ID" value="OGY51487.1"/>
    <property type="molecule type" value="Genomic_DNA"/>
</dbReference>
<sequence>MTIPQLSKKIKSSQNWRNPVYVKGNGFQRQRTGHNFSVSYKYKKPRNRKIFKKILEILIPLIIFLSLIGGIFTLGAFAWISKDLPNPDGLINRSITVSTKIYDRKGETVLYDIHGNIKRTLINLDNIPEYTIKATLTAEDRNFYTHQGFSITGITRSVLKNIFTGSRVGGSTLTQQFVKNAVLTGEKTYTRKIKELLISYRLEKKFSKDQILNMYFNEIPYGSVIYGIEAATQSFFGKSAKDLSIAESAILAAIPQAPTYYSPYGNNKDKLIARQRYIIDSMTELGYLTKEQAEQAKNEKIIFKPLQESIIAPHFVMYVKELLSAEYGEDFINQEGLKVYTTLDLAKQKIAEAAVKKGVEENGQKYDFTNAALVALDTKTGQIMAMVGSADYFNNEIDGQVNVTLRPRQPGSSFKPIVYAAAFIKGYTPNTILYDAVTNFDTTGSAKYEPHNYDLKEHGPVTMRKALQGSLNVPAVKTTYLTGLDNILNLADELGYTTLKDRSRFGLSLVLGGGEIKLLEHVGAYTVFAEEGLKHEITPILKIEDKNGKVLFEYQDKKKEVIDPQYARLINNILADDESRSYIFGANSKLTLSGRPVAVKTGTTNDYHDAWTVGYTPALAAGVWVGNNNNNEMKKGADGSIIAAPIWNYFMGESLKDTAPENFTAPEEIITGKPILDGQETAETKIKIDTISGKLATQYTPDSTIKEIAIKEIHNILYYLDKNDPRGNKPKNPEADPQFKNWEEAVQRWAQEQGFDSTGNISLPTEYDNIHLEEDQPNLIIITPLPGQKIEGQQLSVDITASAKRGIKKVEYYIDNKLITIKEDISDTNINLTDLVSGIYNLIVKVKDNLENTTTKSVDFKI</sequence>
<dbReference type="GO" id="GO:0008955">
    <property type="term" value="F:peptidoglycan glycosyltransferase activity"/>
    <property type="evidence" value="ECO:0007669"/>
    <property type="project" value="UniProtKB-EC"/>
</dbReference>
<dbReference type="InterPro" id="IPR023346">
    <property type="entry name" value="Lysozyme-like_dom_sf"/>
</dbReference>
<keyword evidence="17" id="KW-0812">Transmembrane</keyword>
<dbReference type="Pfam" id="PF00905">
    <property type="entry name" value="Transpeptidase"/>
    <property type="match status" value="1"/>
</dbReference>
<evidence type="ECO:0000256" key="16">
    <source>
        <dbReference type="ARBA" id="ARBA00049902"/>
    </source>
</evidence>
<dbReference type="Proteomes" id="UP000177376">
    <property type="component" value="Unassembled WGS sequence"/>
</dbReference>
<dbReference type="GO" id="GO:0030288">
    <property type="term" value="C:outer membrane-bounded periplasmic space"/>
    <property type="evidence" value="ECO:0007669"/>
    <property type="project" value="TreeGrafter"/>
</dbReference>
<dbReference type="FunFam" id="1.10.3810.10:FF:000001">
    <property type="entry name" value="Penicillin-binding protein 1A"/>
    <property type="match status" value="1"/>
</dbReference>
<dbReference type="InterPro" id="IPR050396">
    <property type="entry name" value="Glycosyltr_51/Transpeptidase"/>
</dbReference>
<name>A0A1G1YJ41_9BACT</name>
<dbReference type="GO" id="GO:0006508">
    <property type="term" value="P:proteolysis"/>
    <property type="evidence" value="ECO:0007669"/>
    <property type="project" value="UniProtKB-KW"/>
</dbReference>
<evidence type="ECO:0000256" key="3">
    <source>
        <dbReference type="ARBA" id="ARBA00007739"/>
    </source>
</evidence>
<keyword evidence="11" id="KW-0573">Peptidoglycan synthesis</keyword>
<keyword evidence="7" id="KW-0328">Glycosyltransferase</keyword>
<evidence type="ECO:0000256" key="4">
    <source>
        <dbReference type="ARBA" id="ARBA00022475"/>
    </source>
</evidence>
<proteinExistence type="inferred from homology"/>
<evidence type="ECO:0000313" key="20">
    <source>
        <dbReference type="EMBL" id="OGY51487.1"/>
    </source>
</evidence>
<keyword evidence="6" id="KW-0645">Protease</keyword>
<dbReference type="GO" id="GO:0008360">
    <property type="term" value="P:regulation of cell shape"/>
    <property type="evidence" value="ECO:0007669"/>
    <property type="project" value="UniProtKB-KW"/>
</dbReference>
<feature type="domain" description="Penicillin-binding protein transpeptidase" evidence="18">
    <location>
        <begin position="372"/>
        <end position="651"/>
    </location>
</feature>
<dbReference type="InterPro" id="IPR001264">
    <property type="entry name" value="Glyco_trans_51"/>
</dbReference>
<keyword evidence="10" id="KW-0133">Cell shape</keyword>
<comment type="similarity">
    <text evidence="2">In the C-terminal section; belongs to the transpeptidase family.</text>
</comment>
<gene>
    <name evidence="20" type="ORF">A3A02_03695</name>
</gene>